<evidence type="ECO:0000256" key="1">
    <source>
        <dbReference type="SAM" id="MobiDB-lite"/>
    </source>
</evidence>
<sequence>MPRTESPVYVITDAAAPPRTALPIRPAVPLSVRLSVRAAAVMAVLALLHVAVPVYGCGWWLYGVALVWVVWPVLRPVRRIAGHVLGAADALIAAALGTRRLAYLAVLLRQAVRDPHTPAPAPAREASCPRKENRP</sequence>
<comment type="caution">
    <text evidence="3">The sequence shown here is derived from an EMBL/GenBank/DDBJ whole genome shotgun (WGS) entry which is preliminary data.</text>
</comment>
<keyword evidence="2" id="KW-0812">Transmembrane</keyword>
<reference evidence="4" key="1">
    <citation type="journal article" date="2019" name="Int. J. Syst. Evol. Microbiol.">
        <title>The Global Catalogue of Microorganisms (GCM) 10K type strain sequencing project: providing services to taxonomists for standard genome sequencing and annotation.</title>
        <authorList>
            <consortium name="The Broad Institute Genomics Platform"/>
            <consortium name="The Broad Institute Genome Sequencing Center for Infectious Disease"/>
            <person name="Wu L."/>
            <person name="Ma J."/>
        </authorList>
    </citation>
    <scope>NUCLEOTIDE SEQUENCE [LARGE SCALE GENOMIC DNA]</scope>
    <source>
        <strain evidence="4">CGMCC 4.7132</strain>
    </source>
</reference>
<organism evidence="3 4">
    <name type="scientific">Sphaerisporangium dianthi</name>
    <dbReference type="NCBI Taxonomy" id="1436120"/>
    <lineage>
        <taxon>Bacteria</taxon>
        <taxon>Bacillati</taxon>
        <taxon>Actinomycetota</taxon>
        <taxon>Actinomycetes</taxon>
        <taxon>Streptosporangiales</taxon>
        <taxon>Streptosporangiaceae</taxon>
        <taxon>Sphaerisporangium</taxon>
    </lineage>
</organism>
<proteinExistence type="predicted"/>
<keyword evidence="4" id="KW-1185">Reference proteome</keyword>
<keyword evidence="2" id="KW-0472">Membrane</keyword>
<accession>A0ABV9C8N0</accession>
<evidence type="ECO:0000313" key="4">
    <source>
        <dbReference type="Proteomes" id="UP001596004"/>
    </source>
</evidence>
<dbReference type="EMBL" id="JBHSFP010000001">
    <property type="protein sequence ID" value="MFC4529142.1"/>
    <property type="molecule type" value="Genomic_DNA"/>
</dbReference>
<protein>
    <submittedName>
        <fullName evidence="3">Uncharacterized protein</fullName>
    </submittedName>
</protein>
<feature type="region of interest" description="Disordered" evidence="1">
    <location>
        <begin position="116"/>
        <end position="135"/>
    </location>
</feature>
<feature type="transmembrane region" description="Helical" evidence="2">
    <location>
        <begin position="58"/>
        <end position="74"/>
    </location>
</feature>
<name>A0ABV9C8N0_9ACTN</name>
<dbReference type="Proteomes" id="UP001596004">
    <property type="component" value="Unassembled WGS sequence"/>
</dbReference>
<gene>
    <name evidence="3" type="ORF">ACFO60_00085</name>
</gene>
<evidence type="ECO:0000313" key="3">
    <source>
        <dbReference type="EMBL" id="MFC4529142.1"/>
    </source>
</evidence>
<evidence type="ECO:0000256" key="2">
    <source>
        <dbReference type="SAM" id="Phobius"/>
    </source>
</evidence>
<dbReference type="RefSeq" id="WP_380835471.1">
    <property type="nucleotide sequence ID" value="NZ_JBHSFP010000001.1"/>
</dbReference>
<keyword evidence="2" id="KW-1133">Transmembrane helix</keyword>